<dbReference type="AlphaFoldDB" id="A0A517N6E3"/>
<dbReference type="EMBL" id="CP036525">
    <property type="protein sequence ID" value="QDT02703.1"/>
    <property type="molecule type" value="Genomic_DNA"/>
</dbReference>
<evidence type="ECO:0000313" key="2">
    <source>
        <dbReference type="Proteomes" id="UP000318538"/>
    </source>
</evidence>
<gene>
    <name evidence="1" type="ORF">K227x_10810</name>
</gene>
<keyword evidence="2" id="KW-1185">Reference proteome</keyword>
<dbReference type="RefSeq" id="WP_145168491.1">
    <property type="nucleotide sequence ID" value="NZ_CP036525.1"/>
</dbReference>
<evidence type="ECO:0008006" key="3">
    <source>
        <dbReference type="Google" id="ProtNLM"/>
    </source>
</evidence>
<reference evidence="1 2" key="1">
    <citation type="submission" date="2019-02" db="EMBL/GenBank/DDBJ databases">
        <title>Deep-cultivation of Planctomycetes and their phenomic and genomic characterization uncovers novel biology.</title>
        <authorList>
            <person name="Wiegand S."/>
            <person name="Jogler M."/>
            <person name="Boedeker C."/>
            <person name="Pinto D."/>
            <person name="Vollmers J."/>
            <person name="Rivas-Marin E."/>
            <person name="Kohn T."/>
            <person name="Peeters S.H."/>
            <person name="Heuer A."/>
            <person name="Rast P."/>
            <person name="Oberbeckmann S."/>
            <person name="Bunk B."/>
            <person name="Jeske O."/>
            <person name="Meyerdierks A."/>
            <person name="Storesund J.E."/>
            <person name="Kallscheuer N."/>
            <person name="Luecker S."/>
            <person name="Lage O.M."/>
            <person name="Pohl T."/>
            <person name="Merkel B.J."/>
            <person name="Hornburger P."/>
            <person name="Mueller R.-W."/>
            <person name="Bruemmer F."/>
            <person name="Labrenz M."/>
            <person name="Spormann A.M."/>
            <person name="Op den Camp H."/>
            <person name="Overmann J."/>
            <person name="Amann R."/>
            <person name="Jetten M.S.M."/>
            <person name="Mascher T."/>
            <person name="Medema M.H."/>
            <person name="Devos D.P."/>
            <person name="Kaster A.-K."/>
            <person name="Ovreas L."/>
            <person name="Rohde M."/>
            <person name="Galperin M.Y."/>
            <person name="Jogler C."/>
        </authorList>
    </citation>
    <scope>NUCLEOTIDE SEQUENCE [LARGE SCALE GENOMIC DNA]</scope>
    <source>
        <strain evidence="1 2">K22_7</strain>
    </source>
</reference>
<accession>A0A517N6E3</accession>
<organism evidence="1 2">
    <name type="scientific">Rubripirellula lacrimiformis</name>
    <dbReference type="NCBI Taxonomy" id="1930273"/>
    <lineage>
        <taxon>Bacteria</taxon>
        <taxon>Pseudomonadati</taxon>
        <taxon>Planctomycetota</taxon>
        <taxon>Planctomycetia</taxon>
        <taxon>Pirellulales</taxon>
        <taxon>Pirellulaceae</taxon>
        <taxon>Rubripirellula</taxon>
    </lineage>
</organism>
<sequence length="201" mass="21799">MNSRPEDSPRESIDGSPCDAFEDSVQRCLDQRQSPLADERLVQHAQLCSRCHQRLQAWTQVQSYVTRSETGLDSVAGGTALHAPIGRTGGLSRRFGGLMTAAVVAGLTLTGWSYYRSHSADQSVADASMLGDARLMSVADGSDIHLAGDDLLFWWQGVQQRDWIQQTMPAVRSVREGVAPVGRSLRRAVTILATGSQGQTS</sequence>
<proteinExistence type="predicted"/>
<protein>
    <recommendedName>
        <fullName evidence="3">Zinc-finger domain-containing protein</fullName>
    </recommendedName>
</protein>
<dbReference type="Proteomes" id="UP000318538">
    <property type="component" value="Chromosome"/>
</dbReference>
<evidence type="ECO:0000313" key="1">
    <source>
        <dbReference type="EMBL" id="QDT02703.1"/>
    </source>
</evidence>
<dbReference type="KEGG" id="rlc:K227x_10810"/>
<name>A0A517N6E3_9BACT</name>
<dbReference type="OrthoDB" id="292771at2"/>